<organism evidence="1 2">
    <name type="scientific">Archangium minus</name>
    <dbReference type="NCBI Taxonomy" id="83450"/>
    <lineage>
        <taxon>Bacteria</taxon>
        <taxon>Pseudomonadati</taxon>
        <taxon>Myxococcota</taxon>
        <taxon>Myxococcia</taxon>
        <taxon>Myxococcales</taxon>
        <taxon>Cystobacterineae</taxon>
        <taxon>Archangiaceae</taxon>
        <taxon>Archangium</taxon>
    </lineage>
</organism>
<reference evidence="1 2" key="1">
    <citation type="submission" date="2019-08" db="EMBL/GenBank/DDBJ databases">
        <title>Archangium and Cystobacter genomes.</title>
        <authorList>
            <person name="Chen I.-C.K."/>
            <person name="Wielgoss S."/>
        </authorList>
    </citation>
    <scope>NUCLEOTIDE SEQUENCE [LARGE SCALE GENOMIC DNA]</scope>
    <source>
        <strain evidence="1 2">Cbm 6</strain>
    </source>
</reference>
<gene>
    <name evidence="1" type="ORF">F0U60_50890</name>
</gene>
<accession>A0ABY9X836</accession>
<sequence>MATGMSGLLPAVSLAQGSPPPNIMFLLDNNRAMQEFSQYLPEAFTPGFYPTPEDPAPGDLGGDGPAGHNINTGCTDPALVAAMSWFDKDSSEPARNGSVLIDADPELAAKFFEPDRFYHSRGRRLAWQTEEYPFSVTSDFNGLNSHGDALTACYTVTNWKDAYFNSPMMDECMKCLTTKGWWRGPVVSAQTAPGLDGPKPNPGEPPLPPEAFRKWVVSGRVLNLRPPKFVVARKAVKDVISQASNVRMGVATLGRDQGWFDPPELLKGMSPSCDKSTPTVNEAALDRAALKRAVNQVQFRNHDRNVGEALFGLGGYFSSQVQDNQWGNWFGQPIDPGWGWPGCCDGGTYDNPYTGQFGATWAAAPDEWLKAPYVDADRGISLPGQPWEPSESENKSICFDNQRTAVLVVAGGTPRYEDNSVPITKMMELLIDQGASHPDESPVRFNPADPEHNPDVGGINYCDKAGKYPPASGWYTKADCDYTAYNWPAGLGVGNKNFMDDVAFFLSHMDLRGDRAGHEPVQTFVVGYNDDSPMLQSIARAGEGVFFRAQSVSELRNSLTVIVNTVSAP</sequence>
<protein>
    <submittedName>
        <fullName evidence="1">Uncharacterized protein</fullName>
    </submittedName>
</protein>
<keyword evidence="2" id="KW-1185">Reference proteome</keyword>
<name>A0ABY9X836_9BACT</name>
<evidence type="ECO:0000313" key="2">
    <source>
        <dbReference type="Proteomes" id="UP001611383"/>
    </source>
</evidence>
<dbReference type="RefSeq" id="WP_395811790.1">
    <property type="nucleotide sequence ID" value="NZ_CP043494.1"/>
</dbReference>
<evidence type="ECO:0000313" key="1">
    <source>
        <dbReference type="EMBL" id="WNG51526.1"/>
    </source>
</evidence>
<dbReference type="Proteomes" id="UP001611383">
    <property type="component" value="Chromosome"/>
</dbReference>
<proteinExistence type="predicted"/>
<dbReference type="EMBL" id="CP043494">
    <property type="protein sequence ID" value="WNG51526.1"/>
    <property type="molecule type" value="Genomic_DNA"/>
</dbReference>